<organism evidence="3 4">
    <name type="scientific">Mycobacterium europaeum</name>
    <dbReference type="NCBI Taxonomy" id="761804"/>
    <lineage>
        <taxon>Bacteria</taxon>
        <taxon>Bacillati</taxon>
        <taxon>Actinomycetota</taxon>
        <taxon>Actinomycetes</taxon>
        <taxon>Mycobacteriales</taxon>
        <taxon>Mycobacteriaceae</taxon>
        <taxon>Mycobacterium</taxon>
        <taxon>Mycobacterium simiae complex</taxon>
    </lineage>
</organism>
<name>A0A0U1DCS1_9MYCO</name>
<evidence type="ECO:0000256" key="1">
    <source>
        <dbReference type="SAM" id="MobiDB-lite"/>
    </source>
</evidence>
<sequence>MSCDSAPETKSVDERGRGPERAARRKDRRAVGISVPLLAAAVVLFGFTIPATSANGGCIPGDANGQVPRQARPGDNVCVSPAVASEVQTENAAAAAGQGYAGGGASGPKTCVSGLVWREAYDGDAVCVSPQRRAETWQENANAGIGATGGLKPQTNSTTSGEHTVTYQVLGAGDVFSAIPDPGTPVYPASTTTWVPTPWSQTVRVTGTKFLALNYTDHNGTHDCAILVDGQAVHLTEHKPGRCAYQIP</sequence>
<keyword evidence="2" id="KW-0472">Membrane</keyword>
<protein>
    <submittedName>
        <fullName evidence="3">Uncharacterized protein</fullName>
    </submittedName>
</protein>
<dbReference type="Proteomes" id="UP000199601">
    <property type="component" value="Unassembled WGS sequence"/>
</dbReference>
<gene>
    <name evidence="3" type="ORF">BN000_02744</name>
</gene>
<dbReference type="EMBL" id="CTEC01000001">
    <property type="protein sequence ID" value="CQD12871.1"/>
    <property type="molecule type" value="Genomic_DNA"/>
</dbReference>
<proteinExistence type="predicted"/>
<keyword evidence="2" id="KW-1133">Transmembrane helix</keyword>
<keyword evidence="4" id="KW-1185">Reference proteome</keyword>
<keyword evidence="2" id="KW-0812">Transmembrane</keyword>
<reference evidence="4" key="1">
    <citation type="submission" date="2015-03" db="EMBL/GenBank/DDBJ databases">
        <authorList>
            <person name="Urmite Genomes"/>
        </authorList>
    </citation>
    <scope>NUCLEOTIDE SEQUENCE [LARGE SCALE GENOMIC DNA]</scope>
    <source>
        <strain evidence="4">CSUR P1344</strain>
    </source>
</reference>
<feature type="transmembrane region" description="Helical" evidence="2">
    <location>
        <begin position="30"/>
        <end position="49"/>
    </location>
</feature>
<accession>A0A0U1DCS1</accession>
<evidence type="ECO:0000313" key="3">
    <source>
        <dbReference type="EMBL" id="CQD12871.1"/>
    </source>
</evidence>
<dbReference type="InterPro" id="IPR038468">
    <property type="entry name" value="MmpS_C"/>
</dbReference>
<evidence type="ECO:0000313" key="4">
    <source>
        <dbReference type="Proteomes" id="UP000199601"/>
    </source>
</evidence>
<dbReference type="AlphaFoldDB" id="A0A0U1DCS1"/>
<dbReference type="Gene3D" id="2.60.40.2880">
    <property type="entry name" value="MmpS1-5, C-terminal soluble domain"/>
    <property type="match status" value="1"/>
</dbReference>
<evidence type="ECO:0000256" key="2">
    <source>
        <dbReference type="SAM" id="Phobius"/>
    </source>
</evidence>
<feature type="compositionally biased region" description="Basic and acidic residues" evidence="1">
    <location>
        <begin position="10"/>
        <end position="22"/>
    </location>
</feature>
<feature type="region of interest" description="Disordered" evidence="1">
    <location>
        <begin position="1"/>
        <end position="28"/>
    </location>
</feature>